<dbReference type="PANTHER" id="PTHR45786:SF74">
    <property type="entry name" value="ATP-DEPENDENT DNA HELICASE"/>
    <property type="match status" value="1"/>
</dbReference>
<accession>A0A0B7N2Y6</accession>
<dbReference type="AlphaFoldDB" id="A0A0B7N2Y6"/>
<name>A0A0B7N2Y6_9FUNG</name>
<protein>
    <recommendedName>
        <fullName evidence="3">Helitron helicase-like domain-containing protein</fullName>
    </recommendedName>
</protein>
<sequence>MMHEVNPFVEMFKTMEELSAEQPGGLPDLRMIFRAEGTPDERRYNRPSASEIGVLIVGGDDNDNQQPRNRDIVLRLKGPGNELSRINEIHQHFDPLQYVLMFPYGDSGWHSELRSAVPSIAEDEDVTDAADQLKIDAKRGTRRQPSKEPKNQFTLFREPVSSVYSRHVCKNGAAKIKFYPL</sequence>
<evidence type="ECO:0000313" key="1">
    <source>
        <dbReference type="EMBL" id="CEP09855.1"/>
    </source>
</evidence>
<dbReference type="Proteomes" id="UP000054107">
    <property type="component" value="Unassembled WGS sequence"/>
</dbReference>
<gene>
    <name evidence="1" type="primary">PARPA_03435.1 scaffold 7861</name>
</gene>
<reference evidence="1 2" key="1">
    <citation type="submission" date="2014-09" db="EMBL/GenBank/DDBJ databases">
        <authorList>
            <person name="Ellenberger Sabrina"/>
        </authorList>
    </citation>
    <scope>NUCLEOTIDE SEQUENCE [LARGE SCALE GENOMIC DNA]</scope>
    <source>
        <strain evidence="1 2">CBS 412.66</strain>
    </source>
</reference>
<dbReference type="STRING" id="35722.A0A0B7N2Y6"/>
<evidence type="ECO:0000313" key="2">
    <source>
        <dbReference type="Proteomes" id="UP000054107"/>
    </source>
</evidence>
<organism evidence="1 2">
    <name type="scientific">Parasitella parasitica</name>
    <dbReference type="NCBI Taxonomy" id="35722"/>
    <lineage>
        <taxon>Eukaryota</taxon>
        <taxon>Fungi</taxon>
        <taxon>Fungi incertae sedis</taxon>
        <taxon>Mucoromycota</taxon>
        <taxon>Mucoromycotina</taxon>
        <taxon>Mucoromycetes</taxon>
        <taxon>Mucorales</taxon>
        <taxon>Mucorineae</taxon>
        <taxon>Mucoraceae</taxon>
        <taxon>Parasitella</taxon>
    </lineage>
</organism>
<dbReference type="OrthoDB" id="2447509at2759"/>
<dbReference type="PANTHER" id="PTHR45786">
    <property type="entry name" value="DNA BINDING PROTEIN-LIKE"/>
    <property type="match status" value="1"/>
</dbReference>
<dbReference type="EMBL" id="LN722520">
    <property type="protein sequence ID" value="CEP09855.1"/>
    <property type="molecule type" value="Genomic_DNA"/>
</dbReference>
<keyword evidence="2" id="KW-1185">Reference proteome</keyword>
<proteinExistence type="predicted"/>
<evidence type="ECO:0008006" key="3">
    <source>
        <dbReference type="Google" id="ProtNLM"/>
    </source>
</evidence>